<dbReference type="Proteomes" id="UP000002318">
    <property type="component" value="Chromosome"/>
</dbReference>
<dbReference type="HOGENOM" id="CLU_063203_3_1_12"/>
<evidence type="ECO:0000313" key="4">
    <source>
        <dbReference type="EMBL" id="ADK79307.1"/>
    </source>
</evidence>
<gene>
    <name evidence="4" type="ordered locus">Spirs_0150</name>
</gene>
<keyword evidence="3" id="KW-1133">Transmembrane helix</keyword>
<keyword evidence="5" id="KW-1185">Reference proteome</keyword>
<dbReference type="KEGG" id="ssm:Spirs_0150"/>
<evidence type="ECO:0000256" key="3">
    <source>
        <dbReference type="SAM" id="Phobius"/>
    </source>
</evidence>
<dbReference type="GO" id="GO:0016758">
    <property type="term" value="F:hexosyltransferase activity"/>
    <property type="evidence" value="ECO:0007669"/>
    <property type="project" value="TreeGrafter"/>
</dbReference>
<keyword evidence="2 4" id="KW-0808">Transferase</keyword>
<keyword evidence="3" id="KW-0472">Membrane</keyword>
<accession>E1R8G3</accession>
<dbReference type="PANTHER" id="PTHR34136:SF1">
    <property type="entry name" value="UDP-N-ACETYL-D-MANNOSAMINURONIC ACID TRANSFERASE"/>
    <property type="match status" value="1"/>
</dbReference>
<dbReference type="RefSeq" id="WP_013252771.1">
    <property type="nucleotide sequence ID" value="NC_014364.1"/>
</dbReference>
<dbReference type="EMBL" id="CP002116">
    <property type="protein sequence ID" value="ADK79307.1"/>
    <property type="molecule type" value="Genomic_DNA"/>
</dbReference>
<dbReference type="AlphaFoldDB" id="E1R8G3"/>
<proteinExistence type="predicted"/>
<dbReference type="CAZy" id="GT26">
    <property type="family name" value="Glycosyltransferase Family 26"/>
</dbReference>
<dbReference type="PANTHER" id="PTHR34136">
    <property type="match status" value="1"/>
</dbReference>
<reference evidence="4 5" key="1">
    <citation type="journal article" date="2010" name="Stand. Genomic Sci.">
        <title>Complete genome sequence of Spirochaeta smaragdinae type strain (SEBR 4228).</title>
        <authorList>
            <person name="Mavromatis K."/>
            <person name="Yasawong M."/>
            <person name="Chertkov O."/>
            <person name="Lapidus A."/>
            <person name="Lucas S."/>
            <person name="Nolan M."/>
            <person name="Del Rio T.G."/>
            <person name="Tice H."/>
            <person name="Cheng J.F."/>
            <person name="Pitluck S."/>
            <person name="Liolios K."/>
            <person name="Ivanova N."/>
            <person name="Tapia R."/>
            <person name="Han C."/>
            <person name="Bruce D."/>
            <person name="Goodwin L."/>
            <person name="Pati A."/>
            <person name="Chen A."/>
            <person name="Palaniappan K."/>
            <person name="Land M."/>
            <person name="Hauser L."/>
            <person name="Chang Y.J."/>
            <person name="Jeffries C.D."/>
            <person name="Detter J.C."/>
            <person name="Rohde M."/>
            <person name="Brambilla E."/>
            <person name="Spring S."/>
            <person name="Goker M."/>
            <person name="Sikorski J."/>
            <person name="Woyke T."/>
            <person name="Bristow J."/>
            <person name="Eisen J.A."/>
            <person name="Markowitz V."/>
            <person name="Hugenholtz P."/>
            <person name="Klenk H.P."/>
            <person name="Kyrpides N.C."/>
        </authorList>
    </citation>
    <scope>NUCLEOTIDE SEQUENCE [LARGE SCALE GENOMIC DNA]</scope>
    <source>
        <strain evidence="5">DSM 11293 / JCM 15392 / SEBR 4228</strain>
    </source>
</reference>
<evidence type="ECO:0000313" key="5">
    <source>
        <dbReference type="Proteomes" id="UP000002318"/>
    </source>
</evidence>
<evidence type="ECO:0000256" key="1">
    <source>
        <dbReference type="ARBA" id="ARBA00022676"/>
    </source>
</evidence>
<dbReference type="Pfam" id="PF03808">
    <property type="entry name" value="Glyco_tran_WecG"/>
    <property type="match status" value="1"/>
</dbReference>
<dbReference type="InterPro" id="IPR004629">
    <property type="entry name" value="WecG_TagA_CpsF"/>
</dbReference>
<evidence type="ECO:0000256" key="2">
    <source>
        <dbReference type="ARBA" id="ARBA00022679"/>
    </source>
</evidence>
<organism evidence="4 5">
    <name type="scientific">Sediminispirochaeta smaragdinae (strain DSM 11293 / JCM 15392 / SEBR 4228)</name>
    <name type="common">Spirochaeta smaragdinae</name>
    <dbReference type="NCBI Taxonomy" id="573413"/>
    <lineage>
        <taxon>Bacteria</taxon>
        <taxon>Pseudomonadati</taxon>
        <taxon>Spirochaetota</taxon>
        <taxon>Spirochaetia</taxon>
        <taxon>Spirochaetales</taxon>
        <taxon>Spirochaetaceae</taxon>
        <taxon>Sediminispirochaeta</taxon>
    </lineage>
</organism>
<name>E1R8G3_SEDSS</name>
<protein>
    <submittedName>
        <fullName evidence="4">Glycosyl transferase, WecB/TagA/CpsF family</fullName>
    </submittedName>
</protein>
<sequence length="248" mass="28502">MNDQNRIQIFGVPVDDIDEERFGETIRRLATDNGKHQIVFLDFRGLMRARGKGEYADMIRTASLVVPTSKSILAGARFLKLPVPHRHNPFAFVIKLLGAIEQIGGTLYLVGSRPDALQKAFGNVRDSFPGLRLVGRYAGYFRKDIERDVITAIKKAGPTILLAGDGLKGKALWLKRHERSFGFGISLFCDGCFKIFSGKRQRISNKSWERNSWWIPAVIIRPWRWFSFLRYILYGILLFIEKMRRRNL</sequence>
<feature type="transmembrane region" description="Helical" evidence="3">
    <location>
        <begin position="223"/>
        <end position="240"/>
    </location>
</feature>
<dbReference type="OrthoDB" id="357801at2"/>
<keyword evidence="3" id="KW-0812">Transmembrane</keyword>
<dbReference type="STRING" id="573413.Spirs_0150"/>
<dbReference type="eggNOG" id="COG1922">
    <property type="taxonomic scope" value="Bacteria"/>
</dbReference>
<keyword evidence="1" id="KW-0328">Glycosyltransferase</keyword>